<evidence type="ECO:0000256" key="1">
    <source>
        <dbReference type="ARBA" id="ARBA00000077"/>
    </source>
</evidence>
<dbReference type="InterPro" id="IPR036397">
    <property type="entry name" value="RNaseH_sf"/>
</dbReference>
<dbReference type="InterPro" id="IPR009027">
    <property type="entry name" value="Ribosomal_bL9/RNase_H1_N"/>
</dbReference>
<evidence type="ECO:0000256" key="3">
    <source>
        <dbReference type="ARBA" id="ARBA00005300"/>
    </source>
</evidence>
<keyword evidence="5" id="KW-0540">Nuclease</keyword>
<dbReference type="InterPro" id="IPR037056">
    <property type="entry name" value="RNase_H1_N_sf"/>
</dbReference>
<name>A0A1E4T2I9_9ASCO</name>
<feature type="domain" description="RNase H type-1" evidence="10">
    <location>
        <begin position="62"/>
        <end position="221"/>
    </location>
</feature>
<organism evidence="11 12">
    <name type="scientific">[Candida] arabinofermentans NRRL YB-2248</name>
    <dbReference type="NCBI Taxonomy" id="983967"/>
    <lineage>
        <taxon>Eukaryota</taxon>
        <taxon>Fungi</taxon>
        <taxon>Dikarya</taxon>
        <taxon>Ascomycota</taxon>
        <taxon>Saccharomycotina</taxon>
        <taxon>Pichiomycetes</taxon>
        <taxon>Pichiales</taxon>
        <taxon>Pichiaceae</taxon>
        <taxon>Ogataea</taxon>
        <taxon>Ogataea/Candida clade</taxon>
    </lineage>
</organism>
<evidence type="ECO:0000256" key="9">
    <source>
        <dbReference type="ARBA" id="ARBA00022842"/>
    </source>
</evidence>
<evidence type="ECO:0000313" key="12">
    <source>
        <dbReference type="Proteomes" id="UP000094801"/>
    </source>
</evidence>
<keyword evidence="7" id="KW-0255">Endonuclease</keyword>
<evidence type="ECO:0000256" key="7">
    <source>
        <dbReference type="ARBA" id="ARBA00022759"/>
    </source>
</evidence>
<dbReference type="OrthoDB" id="407198at2759"/>
<dbReference type="AlphaFoldDB" id="A0A1E4T2I9"/>
<keyword evidence="6" id="KW-0479">Metal-binding</keyword>
<evidence type="ECO:0000256" key="2">
    <source>
        <dbReference type="ARBA" id="ARBA00001946"/>
    </source>
</evidence>
<dbReference type="Pfam" id="PF00075">
    <property type="entry name" value="RNase_H"/>
    <property type="match status" value="1"/>
</dbReference>
<keyword evidence="9" id="KW-0460">Magnesium</keyword>
<reference evidence="12" key="1">
    <citation type="submission" date="2016-04" db="EMBL/GenBank/DDBJ databases">
        <title>Comparative genomics of biotechnologically important yeasts.</title>
        <authorList>
            <consortium name="DOE Joint Genome Institute"/>
            <person name="Riley R."/>
            <person name="Haridas S."/>
            <person name="Wolfe K.H."/>
            <person name="Lopes M.R."/>
            <person name="Hittinger C.T."/>
            <person name="Goker M."/>
            <person name="Salamov A."/>
            <person name="Wisecaver J."/>
            <person name="Long T.M."/>
            <person name="Aerts A.L."/>
            <person name="Barry K."/>
            <person name="Choi C."/>
            <person name="Clum A."/>
            <person name="Coughlan A.Y."/>
            <person name="Deshpande S."/>
            <person name="Douglass A.P."/>
            <person name="Hanson S.J."/>
            <person name="Klenk H.-P."/>
            <person name="Labutti K."/>
            <person name="Lapidus A."/>
            <person name="Lindquist E."/>
            <person name="Lipzen A."/>
            <person name="Meier-Kolthoff J.P."/>
            <person name="Ohm R.A."/>
            <person name="Otillar R.P."/>
            <person name="Pangilinan J."/>
            <person name="Peng Y."/>
            <person name="Rokas A."/>
            <person name="Rosa C.A."/>
            <person name="Scheuner C."/>
            <person name="Sibirny A.A."/>
            <person name="Slot J.C."/>
            <person name="Stielow J.B."/>
            <person name="Sun H."/>
            <person name="Kurtzman C.P."/>
            <person name="Blackwell M."/>
            <person name="Grigoriev I.V."/>
            <person name="Jeffries T.W."/>
        </authorList>
    </citation>
    <scope>NUCLEOTIDE SEQUENCE [LARGE SCALE GENOMIC DNA]</scope>
    <source>
        <strain evidence="12">NRRL YB-2248</strain>
    </source>
</reference>
<dbReference type="GO" id="GO:0003676">
    <property type="term" value="F:nucleic acid binding"/>
    <property type="evidence" value="ECO:0007669"/>
    <property type="project" value="InterPro"/>
</dbReference>
<dbReference type="EMBL" id="KV453851">
    <property type="protein sequence ID" value="ODV85980.1"/>
    <property type="molecule type" value="Genomic_DNA"/>
</dbReference>
<dbReference type="InterPro" id="IPR011320">
    <property type="entry name" value="RNase_H1_N"/>
</dbReference>
<accession>A0A1E4T2I9</accession>
<evidence type="ECO:0000259" key="10">
    <source>
        <dbReference type="PROSITE" id="PS50879"/>
    </source>
</evidence>
<dbReference type="InterPro" id="IPR050092">
    <property type="entry name" value="RNase_H"/>
</dbReference>
<dbReference type="SUPFAM" id="SSF53098">
    <property type="entry name" value="Ribonuclease H-like"/>
    <property type="match status" value="1"/>
</dbReference>
<dbReference type="PIRSF" id="PIRSF036852">
    <property type="entry name" value="Ribonuclease_H1_euk"/>
    <property type="match status" value="1"/>
</dbReference>
<proteinExistence type="inferred from homology"/>
<dbReference type="Gene3D" id="3.40.970.10">
    <property type="entry name" value="Ribonuclease H1, N-terminal domain"/>
    <property type="match status" value="1"/>
</dbReference>
<dbReference type="PANTHER" id="PTHR10642:SF26">
    <property type="entry name" value="RIBONUCLEASE H1"/>
    <property type="match status" value="1"/>
</dbReference>
<dbReference type="Proteomes" id="UP000094801">
    <property type="component" value="Unassembled WGS sequence"/>
</dbReference>
<comment type="similarity">
    <text evidence="3">Belongs to the RNase H family.</text>
</comment>
<gene>
    <name evidence="11" type="ORF">CANARDRAFT_22764</name>
</gene>
<dbReference type="InterPro" id="IPR017067">
    <property type="entry name" value="RNase_H1_euk"/>
</dbReference>
<evidence type="ECO:0000313" key="11">
    <source>
        <dbReference type="EMBL" id="ODV85980.1"/>
    </source>
</evidence>
<dbReference type="STRING" id="983967.A0A1E4T2I9"/>
<dbReference type="Pfam" id="PF01693">
    <property type="entry name" value="Cauli_VI"/>
    <property type="match status" value="1"/>
</dbReference>
<keyword evidence="8" id="KW-0378">Hydrolase</keyword>
<keyword evidence="12" id="KW-1185">Reference proteome</keyword>
<dbReference type="GO" id="GO:0004523">
    <property type="term" value="F:RNA-DNA hybrid ribonuclease activity"/>
    <property type="evidence" value="ECO:0007669"/>
    <property type="project" value="UniProtKB-EC"/>
</dbReference>
<dbReference type="GO" id="GO:0000287">
    <property type="term" value="F:magnesium ion binding"/>
    <property type="evidence" value="ECO:0007669"/>
    <property type="project" value="InterPro"/>
</dbReference>
<evidence type="ECO:0000256" key="5">
    <source>
        <dbReference type="ARBA" id="ARBA00022722"/>
    </source>
</evidence>
<dbReference type="PANTHER" id="PTHR10642">
    <property type="entry name" value="RIBONUCLEASE H1"/>
    <property type="match status" value="1"/>
</dbReference>
<dbReference type="InterPro" id="IPR012337">
    <property type="entry name" value="RNaseH-like_sf"/>
</dbReference>
<dbReference type="CDD" id="cd09280">
    <property type="entry name" value="RNase_HI_eukaryote_like"/>
    <property type="match status" value="1"/>
</dbReference>
<dbReference type="PROSITE" id="PS50879">
    <property type="entry name" value="RNASE_H_1"/>
    <property type="match status" value="1"/>
</dbReference>
<comment type="catalytic activity">
    <reaction evidence="1">
        <text>Endonucleolytic cleavage to 5'-phosphomonoester.</text>
        <dbReference type="EC" id="3.1.26.4"/>
    </reaction>
</comment>
<dbReference type="GO" id="GO:0043137">
    <property type="term" value="P:DNA replication, removal of RNA primer"/>
    <property type="evidence" value="ECO:0007669"/>
    <property type="project" value="TreeGrafter"/>
</dbReference>
<dbReference type="EC" id="3.1.26.4" evidence="4"/>
<evidence type="ECO:0000256" key="4">
    <source>
        <dbReference type="ARBA" id="ARBA00012180"/>
    </source>
</evidence>
<dbReference type="SUPFAM" id="SSF55658">
    <property type="entry name" value="L9 N-domain-like"/>
    <property type="match status" value="1"/>
</dbReference>
<protein>
    <recommendedName>
        <fullName evidence="4">ribonuclease H</fullName>
        <ecNumber evidence="4">3.1.26.4</ecNumber>
    </recommendedName>
</protein>
<comment type="cofactor">
    <cofactor evidence="2">
        <name>Mg(2+)</name>
        <dbReference type="ChEBI" id="CHEBI:18420"/>
    </cofactor>
</comment>
<sequence length="221" mass="25467">MPYYAVRVGGESSVCTTWDECMSIVSENRKARFKEFQFLEDAYRYAARGPQFDYSTFYPKTKPITKTIYTDGSLKVNQHTGKVTAGYGVFFGIGDPRNISKPLYGKCLTNTEAEYTAILAALKCINNLEEFDYRFEIMTDSQDAVDGLTLWYKKWEENGWINSKCERVRYKHLFQAILLEIGKINKVYHKNGWWPIEIKKVKAHSGDDGNDMADHLAFLSI</sequence>
<dbReference type="InterPro" id="IPR002156">
    <property type="entry name" value="RNaseH_domain"/>
</dbReference>
<dbReference type="Gene3D" id="3.30.420.10">
    <property type="entry name" value="Ribonuclease H-like superfamily/Ribonuclease H"/>
    <property type="match status" value="1"/>
</dbReference>
<evidence type="ECO:0000256" key="6">
    <source>
        <dbReference type="ARBA" id="ARBA00022723"/>
    </source>
</evidence>
<evidence type="ECO:0000256" key="8">
    <source>
        <dbReference type="ARBA" id="ARBA00022801"/>
    </source>
</evidence>